<comment type="cofactor">
    <cofactor evidence="8">
        <name>Zn(2+)</name>
        <dbReference type="ChEBI" id="CHEBI:29105"/>
    </cofactor>
    <text evidence="8">Binds 1 zinc ion per subunit.</text>
</comment>
<organism evidence="11 12">
    <name type="scientific">Candidatus Clostridium eludens</name>
    <dbReference type="NCBI Taxonomy" id="3381663"/>
    <lineage>
        <taxon>Bacteria</taxon>
        <taxon>Bacillati</taxon>
        <taxon>Bacillota</taxon>
        <taxon>Clostridia</taxon>
        <taxon>Eubacteriales</taxon>
        <taxon>Clostridiaceae</taxon>
        <taxon>Clostridium</taxon>
    </lineage>
</organism>
<evidence type="ECO:0000256" key="10">
    <source>
        <dbReference type="RuleBase" id="RU004175"/>
    </source>
</evidence>
<comment type="similarity">
    <text evidence="2 8 9 10">Belongs to the histidinol dehydrogenase family.</text>
</comment>
<comment type="pathway">
    <text evidence="8">Amino-acid biosynthesis; L-histidine biosynthesis; L-histidine from 5-phospho-alpha-D-ribose 1-diphosphate: step 9/9.</text>
</comment>
<comment type="catalytic activity">
    <reaction evidence="7 8">
        <text>L-histidinol + 2 NAD(+) + H2O = L-histidine + 2 NADH + 3 H(+)</text>
        <dbReference type="Rhea" id="RHEA:20641"/>
        <dbReference type="ChEBI" id="CHEBI:15377"/>
        <dbReference type="ChEBI" id="CHEBI:15378"/>
        <dbReference type="ChEBI" id="CHEBI:57540"/>
        <dbReference type="ChEBI" id="CHEBI:57595"/>
        <dbReference type="ChEBI" id="CHEBI:57699"/>
        <dbReference type="ChEBI" id="CHEBI:57945"/>
        <dbReference type="EC" id="1.1.1.23"/>
    </reaction>
</comment>
<feature type="binding site" evidence="8">
    <location>
        <position position="219"/>
    </location>
    <ligand>
        <name>NAD(+)</name>
        <dbReference type="ChEBI" id="CHEBI:57540"/>
    </ligand>
</feature>
<feature type="binding site" evidence="8">
    <location>
        <position position="425"/>
    </location>
    <ligand>
        <name>substrate</name>
    </ligand>
</feature>
<dbReference type="GO" id="GO:0004399">
    <property type="term" value="F:histidinol dehydrogenase activity"/>
    <property type="evidence" value="ECO:0007669"/>
    <property type="project" value="UniProtKB-EC"/>
</dbReference>
<comment type="function">
    <text evidence="1 8">Catalyzes the sequential NAD-dependent oxidations of L-histidinol to L-histidinaldehyde and then to L-histidine.</text>
</comment>
<dbReference type="SUPFAM" id="SSF53720">
    <property type="entry name" value="ALDH-like"/>
    <property type="match status" value="1"/>
</dbReference>
<feature type="binding site" evidence="8">
    <location>
        <position position="242"/>
    </location>
    <ligand>
        <name>substrate</name>
    </ligand>
</feature>
<feature type="binding site" evidence="8">
    <location>
        <position position="366"/>
    </location>
    <ligand>
        <name>Zn(2+)</name>
        <dbReference type="ChEBI" id="CHEBI:29105"/>
    </ligand>
</feature>
<dbReference type="NCBIfam" id="TIGR00069">
    <property type="entry name" value="hisD"/>
    <property type="match status" value="1"/>
</dbReference>
<dbReference type="InterPro" id="IPR012131">
    <property type="entry name" value="Hstdl_DH"/>
</dbReference>
<name>A0ABW8SMP7_9CLOT</name>
<dbReference type="InterPro" id="IPR022695">
    <property type="entry name" value="Histidinol_DH_monofunct"/>
</dbReference>
<proteinExistence type="inferred from homology"/>
<dbReference type="EMBL" id="JBJHZX010000018">
    <property type="protein sequence ID" value="MFL0196491.1"/>
    <property type="molecule type" value="Genomic_DNA"/>
</dbReference>
<dbReference type="InterPro" id="IPR001692">
    <property type="entry name" value="Histidinol_DH_CS"/>
</dbReference>
<feature type="active site" description="Proton acceptor" evidence="8">
    <location>
        <position position="332"/>
    </location>
</feature>
<dbReference type="CDD" id="cd06572">
    <property type="entry name" value="Histidinol_dh"/>
    <property type="match status" value="1"/>
</dbReference>
<evidence type="ECO:0000256" key="7">
    <source>
        <dbReference type="ARBA" id="ARBA00049489"/>
    </source>
</evidence>
<dbReference type="Pfam" id="PF00815">
    <property type="entry name" value="Histidinol_dh"/>
    <property type="match status" value="1"/>
</dbReference>
<evidence type="ECO:0000256" key="9">
    <source>
        <dbReference type="PIRNR" id="PIRNR000099"/>
    </source>
</evidence>
<dbReference type="InterPro" id="IPR016161">
    <property type="entry name" value="Ald_DH/histidinol_DH"/>
</dbReference>
<dbReference type="PRINTS" id="PR00083">
    <property type="entry name" value="HOLDHDRGNASE"/>
</dbReference>
<feature type="binding site" evidence="8">
    <location>
        <position position="267"/>
    </location>
    <ligand>
        <name>substrate</name>
    </ligand>
</feature>
<keyword evidence="8" id="KW-0520">NAD</keyword>
<keyword evidence="8" id="KW-0368">Histidine biosynthesis</keyword>
<feature type="binding site" evidence="8">
    <location>
        <position position="196"/>
    </location>
    <ligand>
        <name>NAD(+)</name>
        <dbReference type="ChEBI" id="CHEBI:57540"/>
    </ligand>
</feature>
<feature type="binding site" evidence="8">
    <location>
        <position position="366"/>
    </location>
    <ligand>
        <name>substrate</name>
    </ligand>
</feature>
<feature type="binding site" evidence="8">
    <location>
        <position position="267"/>
    </location>
    <ligand>
        <name>Zn(2+)</name>
        <dbReference type="ChEBI" id="CHEBI:29105"/>
    </ligand>
</feature>
<dbReference type="PANTHER" id="PTHR21256">
    <property type="entry name" value="HISTIDINOL DEHYDROGENASE HDH"/>
    <property type="match status" value="1"/>
</dbReference>
<evidence type="ECO:0000313" key="12">
    <source>
        <dbReference type="Proteomes" id="UP001623660"/>
    </source>
</evidence>
<dbReference type="PANTHER" id="PTHR21256:SF2">
    <property type="entry name" value="HISTIDINE BIOSYNTHESIS TRIFUNCTIONAL PROTEIN"/>
    <property type="match status" value="1"/>
</dbReference>
<protein>
    <recommendedName>
        <fullName evidence="3 8">Histidinol dehydrogenase</fullName>
        <shortName evidence="8">HDH</shortName>
        <ecNumber evidence="3 8">1.1.1.23</ecNumber>
    </recommendedName>
</protein>
<sequence length="435" mass="47639">MKEQIISTVEANTEEGRKYLNNFRNKEEEVQQNVVLKVNEILKHIKENGDNALIKYTNEFDSSKVSKENMLVTSEEIKKAYKLVECEFIEALKAAAENIKFFHEKQKRTSWVITKEDGIILGQQIRPLETVGIYVPGGTAAYPSSVLMNALPAKVAGVKEIIMVTPPLQNGTINPNILVAADIAGVDKIYKVGGAQAIGALAFGTESIDKVDKIVGPGNIFVAMAKKSVYGFVDIDMIAGPSEILIIADERSKASYLAADLMSQAEHDLMASSVLITTSKKLAEEVKEELEKQIKTLKRKDIIEKSLRNYGAIILVENMKEAIDIANKIAPEHLEICVEDPFLVLGDIKNAGSIFLGDFSPEPLGDYMAGPNHVLPTSGTARFFSPLSVDDFIKKASFTHYSQKALSKIGDKIVKLAEGEGLTAHANSIIVRTQS</sequence>
<accession>A0ABW8SMP7</accession>
<dbReference type="RefSeq" id="WP_406792600.1">
    <property type="nucleotide sequence ID" value="NZ_JBJHZX010000018.1"/>
</dbReference>
<comment type="caution">
    <text evidence="11">The sequence shown here is derived from an EMBL/GenBank/DDBJ whole genome shotgun (WGS) entry which is preliminary data.</text>
</comment>
<evidence type="ECO:0000256" key="1">
    <source>
        <dbReference type="ARBA" id="ARBA00003850"/>
    </source>
</evidence>
<keyword evidence="12" id="KW-1185">Reference proteome</keyword>
<dbReference type="EC" id="1.1.1.23" evidence="3 8"/>
<evidence type="ECO:0000256" key="5">
    <source>
        <dbReference type="ARBA" id="ARBA00022833"/>
    </source>
</evidence>
<evidence type="ECO:0000256" key="2">
    <source>
        <dbReference type="ARBA" id="ARBA00010178"/>
    </source>
</evidence>
<evidence type="ECO:0000256" key="6">
    <source>
        <dbReference type="ARBA" id="ARBA00023002"/>
    </source>
</evidence>
<evidence type="ECO:0000313" key="11">
    <source>
        <dbReference type="EMBL" id="MFL0196491.1"/>
    </source>
</evidence>
<keyword evidence="8" id="KW-0028">Amino-acid biosynthesis</keyword>
<evidence type="ECO:0000256" key="8">
    <source>
        <dbReference type="HAMAP-Rule" id="MF_01024"/>
    </source>
</evidence>
<reference evidence="11 12" key="1">
    <citation type="submission" date="2024-11" db="EMBL/GenBank/DDBJ databases">
        <authorList>
            <person name="Heng Y.C."/>
            <person name="Lim A.C.H."/>
            <person name="Lee J.K.Y."/>
            <person name="Kittelmann S."/>
        </authorList>
    </citation>
    <scope>NUCLEOTIDE SEQUENCE [LARGE SCALE GENOMIC DNA]</scope>
    <source>
        <strain evidence="11 12">WILCCON 0269</strain>
    </source>
</reference>
<dbReference type="Gene3D" id="1.20.5.1300">
    <property type="match status" value="1"/>
</dbReference>
<keyword evidence="6 8" id="KW-0560">Oxidoreductase</keyword>
<dbReference type="Proteomes" id="UP001623660">
    <property type="component" value="Unassembled WGS sequence"/>
</dbReference>
<feature type="active site" description="Proton acceptor" evidence="8">
    <location>
        <position position="333"/>
    </location>
</feature>
<dbReference type="HAMAP" id="MF_01024">
    <property type="entry name" value="HisD"/>
    <property type="match status" value="1"/>
</dbReference>
<feature type="binding site" evidence="8">
    <location>
        <position position="333"/>
    </location>
    <ligand>
        <name>substrate</name>
    </ligand>
</feature>
<feature type="binding site" evidence="8">
    <location>
        <position position="134"/>
    </location>
    <ligand>
        <name>NAD(+)</name>
        <dbReference type="ChEBI" id="CHEBI:57540"/>
    </ligand>
</feature>
<feature type="binding site" evidence="8">
    <location>
        <position position="264"/>
    </location>
    <ligand>
        <name>substrate</name>
    </ligand>
</feature>
<keyword evidence="4 8" id="KW-0479">Metal-binding</keyword>
<keyword evidence="5 8" id="KW-0862">Zinc</keyword>
<feature type="binding site" evidence="8">
    <location>
        <position position="425"/>
    </location>
    <ligand>
        <name>Zn(2+)</name>
        <dbReference type="ChEBI" id="CHEBI:29105"/>
    </ligand>
</feature>
<dbReference type="PROSITE" id="PS00611">
    <property type="entry name" value="HISOL_DEHYDROGENASE"/>
    <property type="match status" value="1"/>
</dbReference>
<feature type="binding site" evidence="8">
    <location>
        <position position="264"/>
    </location>
    <ligand>
        <name>Zn(2+)</name>
        <dbReference type="ChEBI" id="CHEBI:29105"/>
    </ligand>
</feature>
<dbReference type="PIRSF" id="PIRSF000099">
    <property type="entry name" value="Histidinol_dh"/>
    <property type="match status" value="1"/>
</dbReference>
<dbReference type="Gene3D" id="3.40.50.1980">
    <property type="entry name" value="Nitrogenase molybdenum iron protein domain"/>
    <property type="match status" value="2"/>
</dbReference>
<feature type="binding site" evidence="8">
    <location>
        <position position="420"/>
    </location>
    <ligand>
        <name>substrate</name>
    </ligand>
</feature>
<gene>
    <name evidence="8 11" type="primary">hisD</name>
    <name evidence="11" type="ORF">ACJDU8_13130</name>
</gene>
<evidence type="ECO:0000256" key="4">
    <source>
        <dbReference type="ARBA" id="ARBA00022723"/>
    </source>
</evidence>
<evidence type="ECO:0000256" key="3">
    <source>
        <dbReference type="ARBA" id="ARBA00012965"/>
    </source>
</evidence>